<gene>
    <name evidence="1" type="ORF">CLV68_4574</name>
</gene>
<keyword evidence="2" id="KW-1185">Reference proteome</keyword>
<evidence type="ECO:0000313" key="1">
    <source>
        <dbReference type="EMBL" id="RLK58468.1"/>
    </source>
</evidence>
<dbReference type="EMBL" id="RCDD01000003">
    <property type="protein sequence ID" value="RLK58468.1"/>
    <property type="molecule type" value="Genomic_DNA"/>
</dbReference>
<dbReference type="RefSeq" id="WP_121392882.1">
    <property type="nucleotide sequence ID" value="NZ_RCDD01000003.1"/>
</dbReference>
<reference evidence="1 2" key="1">
    <citation type="submission" date="2018-10" db="EMBL/GenBank/DDBJ databases">
        <title>Genomic Encyclopedia of Archaeal and Bacterial Type Strains, Phase II (KMG-II): from individual species to whole genera.</title>
        <authorList>
            <person name="Goeker M."/>
        </authorList>
    </citation>
    <scope>NUCLEOTIDE SEQUENCE [LARGE SCALE GENOMIC DNA]</scope>
    <source>
        <strain evidence="1 2">DSM 45657</strain>
    </source>
</reference>
<comment type="caution">
    <text evidence="1">The sequence shown here is derived from an EMBL/GenBank/DDBJ whole genome shotgun (WGS) entry which is preliminary data.</text>
</comment>
<evidence type="ECO:0000313" key="2">
    <source>
        <dbReference type="Proteomes" id="UP000282454"/>
    </source>
</evidence>
<dbReference type="OrthoDB" id="9989065at2"/>
<protein>
    <submittedName>
        <fullName evidence="1">Uncharacterized protein</fullName>
    </submittedName>
</protein>
<dbReference type="Proteomes" id="UP000282454">
    <property type="component" value="Unassembled WGS sequence"/>
</dbReference>
<dbReference type="AlphaFoldDB" id="A0A421B299"/>
<accession>A0A421B299</accession>
<name>A0A421B299_9PSEU</name>
<proteinExistence type="predicted"/>
<organism evidence="1 2">
    <name type="scientific">Actinokineospora cianjurensis</name>
    <dbReference type="NCBI Taxonomy" id="585224"/>
    <lineage>
        <taxon>Bacteria</taxon>
        <taxon>Bacillati</taxon>
        <taxon>Actinomycetota</taxon>
        <taxon>Actinomycetes</taxon>
        <taxon>Pseudonocardiales</taxon>
        <taxon>Pseudonocardiaceae</taxon>
        <taxon>Actinokineospora</taxon>
    </lineage>
</organism>
<sequence>MADFRISYDAADGTALSSPISGEDYIEVLLARQAAYQGAHPYRFPPLLEWFVRDEDVDYVELPKPAPKRTTTPRVYRGAASIRGELKRVDAQLAAIGASGPTDRAAANLSPFARSKTAARAGRARFARMDRDLERYTALTRRRDQLAGRLAVAAAREKQSAANIARRKLVEKFPESRSAEEVSEMSDAEAFNAALLCGLLEG</sequence>